<proteinExistence type="predicted"/>
<dbReference type="RefSeq" id="WP_208677608.1">
    <property type="nucleotide sequence ID" value="NZ_CP034671.2"/>
</dbReference>
<accession>A0AAT9K862</accession>
<protein>
    <submittedName>
        <fullName evidence="1">Uncharacterized protein</fullName>
    </submittedName>
</protein>
<name>A0AAT9K862_SYNEL</name>
<evidence type="ECO:0000313" key="1">
    <source>
        <dbReference type="EMBL" id="QFZ93249.2"/>
    </source>
</evidence>
<dbReference type="AlphaFoldDB" id="A0AAT9K862"/>
<dbReference type="EMBL" id="CP034671">
    <property type="protein sequence ID" value="QFZ93249.2"/>
    <property type="molecule type" value="Genomic_DNA"/>
</dbReference>
<sequence>MAAVLASGDRAIQPRAAKPENDAVLAKAWVAFHDERSPETLSGMALYILSDADLIISGSSNRSVSR</sequence>
<organism evidence="1">
    <name type="scientific">Synechococcus elongatus PCC 11802</name>
    <dbReference type="NCBI Taxonomy" id="2283154"/>
    <lineage>
        <taxon>Bacteria</taxon>
        <taxon>Bacillati</taxon>
        <taxon>Cyanobacteriota</taxon>
        <taxon>Cyanophyceae</taxon>
        <taxon>Synechococcales</taxon>
        <taxon>Synechococcaceae</taxon>
        <taxon>Synechococcus</taxon>
    </lineage>
</organism>
<reference evidence="1" key="1">
    <citation type="submission" date="2024-01" db="EMBL/GenBank/DDBJ databases">
        <title>Synechococcus elongatus PCC 11802, a close yet different native of Synechococcus elongatus PCC 11801.</title>
        <authorList>
            <person name="Jaiswal D."/>
            <person name="Sengupta A."/>
            <person name="Sengupta S."/>
            <person name="Pakrasi H.B."/>
            <person name="Wangikar P."/>
        </authorList>
    </citation>
    <scope>NUCLEOTIDE SEQUENCE</scope>
    <source>
        <strain evidence="1">PCC 11802</strain>
    </source>
</reference>
<gene>
    <name evidence="1" type="ORF">EKO22_02265</name>
</gene>